<reference evidence="1 2" key="1">
    <citation type="journal article" date="2019" name="Int. J. Syst. Evol. Microbiol.">
        <title>The Global Catalogue of Microorganisms (GCM) 10K type strain sequencing project: providing services to taxonomists for standard genome sequencing and annotation.</title>
        <authorList>
            <consortium name="The Broad Institute Genomics Platform"/>
            <consortium name="The Broad Institute Genome Sequencing Center for Infectious Disease"/>
            <person name="Wu L."/>
            <person name="Ma J."/>
        </authorList>
    </citation>
    <scope>NUCLEOTIDE SEQUENCE [LARGE SCALE GENOMIC DNA]</scope>
    <source>
        <strain evidence="1 2">JCM 12696</strain>
    </source>
</reference>
<dbReference type="Pfam" id="PF03746">
    <property type="entry name" value="LamB_YcsF"/>
    <property type="match status" value="1"/>
</dbReference>
<organism evidence="1 2">
    <name type="scientific">Streptomyces hebeiensis</name>
    <dbReference type="NCBI Taxonomy" id="229486"/>
    <lineage>
        <taxon>Bacteria</taxon>
        <taxon>Bacillati</taxon>
        <taxon>Actinomycetota</taxon>
        <taxon>Actinomycetes</taxon>
        <taxon>Kitasatosporales</taxon>
        <taxon>Streptomycetaceae</taxon>
        <taxon>Streptomyces</taxon>
    </lineage>
</organism>
<accession>A0ABN1UMG7</accession>
<evidence type="ECO:0000313" key="1">
    <source>
        <dbReference type="EMBL" id="GAA1158338.1"/>
    </source>
</evidence>
<dbReference type="PANTHER" id="PTHR30292">
    <property type="entry name" value="UNCHARACTERIZED PROTEIN YBGL-RELATED"/>
    <property type="match status" value="1"/>
</dbReference>
<protein>
    <submittedName>
        <fullName evidence="1">5-oxoprolinase subunit PxpA</fullName>
    </submittedName>
</protein>
<dbReference type="PANTHER" id="PTHR30292:SF0">
    <property type="entry name" value="5-OXOPROLINASE SUBUNIT A"/>
    <property type="match status" value="1"/>
</dbReference>
<dbReference type="RefSeq" id="WP_344271444.1">
    <property type="nucleotide sequence ID" value="NZ_BAAAKV010000008.1"/>
</dbReference>
<sequence>MAGIAINSDVGEGFGAWGPADEGPLLDQVTAANVACGFHAGDPDILRRTCAASAARGVAIGAQVSYRDLAGFGRRFVDVPAPTLVNELLYQMGALDVFARLAGSRISYVKAHGALYNVAARHGGHAAAIVEAVSLFDRRLPLLCQPRTEVWTRAVEAGLRPLAEGFVDRGYTDEGLLVPRSEPGALITDPDEAARRAVLMARTGTVVSVSGRTVDIAPEGGALAALCVHSDTPGAVAIAAAVRAGLAAAGIESRTPADVASPVAVESTASAARAGSAVGASGVSGAGAVGATETGR</sequence>
<dbReference type="Proteomes" id="UP001501371">
    <property type="component" value="Unassembled WGS sequence"/>
</dbReference>
<dbReference type="SUPFAM" id="SSF88713">
    <property type="entry name" value="Glycoside hydrolase/deacetylase"/>
    <property type="match status" value="1"/>
</dbReference>
<dbReference type="InterPro" id="IPR011330">
    <property type="entry name" value="Glyco_hydro/deAcase_b/a-brl"/>
</dbReference>
<name>A0ABN1UMG7_9ACTN</name>
<gene>
    <name evidence="1" type="ORF">GCM10009654_13060</name>
</gene>
<dbReference type="CDD" id="cd10787">
    <property type="entry name" value="LamB_YcsF_like"/>
    <property type="match status" value="1"/>
</dbReference>
<comment type="caution">
    <text evidence="1">The sequence shown here is derived from an EMBL/GenBank/DDBJ whole genome shotgun (WGS) entry which is preliminary data.</text>
</comment>
<dbReference type="InterPro" id="IPR005501">
    <property type="entry name" value="LamB/YcsF/PxpA-like"/>
</dbReference>
<dbReference type="Gene3D" id="3.20.20.370">
    <property type="entry name" value="Glycoside hydrolase/deacetylase"/>
    <property type="match status" value="1"/>
</dbReference>
<dbReference type="NCBIfam" id="NF003814">
    <property type="entry name" value="PRK05406.1-3"/>
    <property type="match status" value="1"/>
</dbReference>
<keyword evidence="2" id="KW-1185">Reference proteome</keyword>
<evidence type="ECO:0000313" key="2">
    <source>
        <dbReference type="Proteomes" id="UP001501371"/>
    </source>
</evidence>
<proteinExistence type="predicted"/>
<dbReference type="EMBL" id="BAAAKV010000008">
    <property type="protein sequence ID" value="GAA1158338.1"/>
    <property type="molecule type" value="Genomic_DNA"/>
</dbReference>